<keyword evidence="10 17" id="KW-1133">Transmembrane helix</keyword>
<evidence type="ECO:0000259" key="18">
    <source>
        <dbReference type="PROSITE" id="PS50053"/>
    </source>
</evidence>
<keyword evidence="14" id="KW-0275">Fatty acid biosynthesis</keyword>
<accession>A0A913XEH6</accession>
<evidence type="ECO:0000256" key="1">
    <source>
        <dbReference type="ARBA" id="ARBA00004477"/>
    </source>
</evidence>
<protein>
    <recommendedName>
        <fullName evidence="4">very-long-chain enoyl-CoA reductase</fullName>
        <ecNumber evidence="4">1.3.1.93</ecNumber>
    </recommendedName>
</protein>
<evidence type="ECO:0000256" key="16">
    <source>
        <dbReference type="ARBA" id="ARBA00058640"/>
    </source>
</evidence>
<evidence type="ECO:0000256" key="14">
    <source>
        <dbReference type="ARBA" id="ARBA00023160"/>
    </source>
</evidence>
<sequence length="304" mass="34760">MKLSVINAKSLKELLSLEVTQETTIGNLKEKIYQIKTKLYPSRQSLRLETRGKSLNDSETLKSVGITEDEAQIYLKDLGPQIGWTTVFLFEYSGPIVLYLLLYTRPALVYGANASSQPMAKVVHIAAACWALHFGKRLLETLFVHRFSKGTMPLFNLFKNCSHYWGFGVLVGYFVNHPLYTPPMYGDIQIYAGLAGFIFNEYGNFVIHCALRDLRSPGTTERRIPHTNSNPMTQAFKFVSCPNYTYEVGAWICFTVMTQTLSAAFFTFAGFYQMAIWAEGKHRNYKKEFKDYPRQRKAILPFVL</sequence>
<comment type="pathway">
    <text evidence="2">Lipid metabolism; fatty acid biosynthesis.</text>
</comment>
<comment type="subcellular location">
    <subcellularLocation>
        <location evidence="1">Endoplasmic reticulum membrane</location>
        <topology evidence="1">Multi-pass membrane protein</topology>
    </subcellularLocation>
</comment>
<evidence type="ECO:0000256" key="11">
    <source>
        <dbReference type="ARBA" id="ARBA00023002"/>
    </source>
</evidence>
<dbReference type="Gene3D" id="3.10.20.90">
    <property type="entry name" value="Phosphatidylinositol 3-kinase Catalytic Subunit, Chain A, domain 1"/>
    <property type="match status" value="1"/>
</dbReference>
<evidence type="ECO:0000256" key="9">
    <source>
        <dbReference type="ARBA" id="ARBA00022857"/>
    </source>
</evidence>
<dbReference type="InterPro" id="IPR000626">
    <property type="entry name" value="Ubiquitin-like_dom"/>
</dbReference>
<dbReference type="OMA" id="YVREFKD"/>
<evidence type="ECO:0000256" key="12">
    <source>
        <dbReference type="ARBA" id="ARBA00023098"/>
    </source>
</evidence>
<dbReference type="PANTHER" id="PTHR10556">
    <property type="entry name" value="3-OXO-5-ALPHA-STEROID 4-DEHYDROGENASE"/>
    <property type="match status" value="1"/>
</dbReference>
<name>A0A913XEH6_EXADI</name>
<feature type="transmembrane region" description="Helical" evidence="17">
    <location>
        <begin position="248"/>
        <end position="277"/>
    </location>
</feature>
<dbReference type="Pfam" id="PF02544">
    <property type="entry name" value="Steroid_dh"/>
    <property type="match status" value="1"/>
</dbReference>
<dbReference type="InterPro" id="IPR001104">
    <property type="entry name" value="3-oxo-5_a-steroid_4-DH_C"/>
</dbReference>
<comment type="similarity">
    <text evidence="3">Belongs to the steroid 5-alpha reductase family.</text>
</comment>
<dbReference type="Gene3D" id="1.20.120.1630">
    <property type="match status" value="1"/>
</dbReference>
<keyword evidence="11" id="KW-0560">Oxidoreductase</keyword>
<evidence type="ECO:0000256" key="3">
    <source>
        <dbReference type="ARBA" id="ARBA00007742"/>
    </source>
</evidence>
<dbReference type="SMART" id="SM00213">
    <property type="entry name" value="UBQ"/>
    <property type="match status" value="1"/>
</dbReference>
<evidence type="ECO:0000256" key="6">
    <source>
        <dbReference type="ARBA" id="ARBA00022692"/>
    </source>
</evidence>
<keyword evidence="12" id="KW-0443">Lipid metabolism</keyword>
<proteinExistence type="inferred from homology"/>
<dbReference type="PROSITE" id="PS50053">
    <property type="entry name" value="UBIQUITIN_2"/>
    <property type="match status" value="1"/>
</dbReference>
<dbReference type="EnsemblMetazoa" id="XM_021047815.2">
    <property type="protein sequence ID" value="XP_020903474.1"/>
    <property type="gene ID" value="LOC110241894"/>
</dbReference>
<dbReference type="InterPro" id="IPR029071">
    <property type="entry name" value="Ubiquitin-like_domsf"/>
</dbReference>
<dbReference type="GO" id="GO:0102758">
    <property type="term" value="F:very-long-chain enoyl-CoA reductase activity"/>
    <property type="evidence" value="ECO:0007669"/>
    <property type="project" value="UniProtKB-EC"/>
</dbReference>
<evidence type="ECO:0000256" key="7">
    <source>
        <dbReference type="ARBA" id="ARBA00022824"/>
    </source>
</evidence>
<dbReference type="GeneID" id="110241894"/>
<keyword evidence="9" id="KW-0521">NADP</keyword>
<dbReference type="GO" id="GO:0005789">
    <property type="term" value="C:endoplasmic reticulum membrane"/>
    <property type="evidence" value="ECO:0007669"/>
    <property type="project" value="UniProtKB-SubCell"/>
</dbReference>
<dbReference type="PROSITE" id="PS50244">
    <property type="entry name" value="S5A_REDUCTASE"/>
    <property type="match status" value="1"/>
</dbReference>
<dbReference type="CDD" id="cd01801">
    <property type="entry name" value="Ubl_TECR_like"/>
    <property type="match status" value="1"/>
</dbReference>
<dbReference type="PANTHER" id="PTHR10556:SF28">
    <property type="entry name" value="VERY-LONG-CHAIN ENOYL-COA REDUCTASE"/>
    <property type="match status" value="1"/>
</dbReference>
<evidence type="ECO:0000313" key="20">
    <source>
        <dbReference type="Proteomes" id="UP000887567"/>
    </source>
</evidence>
<evidence type="ECO:0000256" key="4">
    <source>
        <dbReference type="ARBA" id="ARBA00012530"/>
    </source>
</evidence>
<keyword evidence="8" id="KW-0276">Fatty acid metabolism</keyword>
<evidence type="ECO:0000256" key="5">
    <source>
        <dbReference type="ARBA" id="ARBA00022516"/>
    </source>
</evidence>
<dbReference type="EC" id="1.3.1.93" evidence="4"/>
<dbReference type="InterPro" id="IPR039357">
    <property type="entry name" value="SRD5A/TECR"/>
</dbReference>
<evidence type="ECO:0000256" key="10">
    <source>
        <dbReference type="ARBA" id="ARBA00022989"/>
    </source>
</evidence>
<comment type="catalytic activity">
    <reaction evidence="15">
        <text>a very-long-chain 2,3-saturated fatty acyl-CoA + NADP(+) = a very-long-chain (2E)-enoyl-CoA + NADPH + H(+)</text>
        <dbReference type="Rhea" id="RHEA:14473"/>
        <dbReference type="ChEBI" id="CHEBI:15378"/>
        <dbReference type="ChEBI" id="CHEBI:57783"/>
        <dbReference type="ChEBI" id="CHEBI:58349"/>
        <dbReference type="ChEBI" id="CHEBI:83724"/>
        <dbReference type="ChEBI" id="CHEBI:83728"/>
        <dbReference type="EC" id="1.3.1.93"/>
    </reaction>
</comment>
<organism evidence="19 20">
    <name type="scientific">Exaiptasia diaphana</name>
    <name type="common">Tropical sea anemone</name>
    <name type="synonym">Aiptasia pulchella</name>
    <dbReference type="NCBI Taxonomy" id="2652724"/>
    <lineage>
        <taxon>Eukaryota</taxon>
        <taxon>Metazoa</taxon>
        <taxon>Cnidaria</taxon>
        <taxon>Anthozoa</taxon>
        <taxon>Hexacorallia</taxon>
        <taxon>Actiniaria</taxon>
        <taxon>Aiptasiidae</taxon>
        <taxon>Exaiptasia</taxon>
    </lineage>
</organism>
<reference evidence="19" key="1">
    <citation type="submission" date="2022-11" db="UniProtKB">
        <authorList>
            <consortium name="EnsemblMetazoa"/>
        </authorList>
    </citation>
    <scope>IDENTIFICATION</scope>
</reference>
<dbReference type="OrthoDB" id="540503at2759"/>
<dbReference type="RefSeq" id="XP_020903474.1">
    <property type="nucleotide sequence ID" value="XM_021047815.2"/>
</dbReference>
<keyword evidence="20" id="KW-1185">Reference proteome</keyword>
<dbReference type="AlphaFoldDB" id="A0A913XEH6"/>
<dbReference type="KEGG" id="epa:110241894"/>
<keyword evidence="5" id="KW-0444">Lipid biosynthesis</keyword>
<keyword evidence="7" id="KW-0256">Endoplasmic reticulum</keyword>
<evidence type="ECO:0000256" key="13">
    <source>
        <dbReference type="ARBA" id="ARBA00023136"/>
    </source>
</evidence>
<keyword evidence="6 17" id="KW-0812">Transmembrane</keyword>
<feature type="domain" description="Ubiquitin-like" evidence="18">
    <location>
        <begin position="1"/>
        <end position="68"/>
    </location>
</feature>
<dbReference type="Pfam" id="PF21696">
    <property type="entry name" value="TECR_N"/>
    <property type="match status" value="1"/>
</dbReference>
<dbReference type="InterPro" id="IPR049127">
    <property type="entry name" value="TECR-like_N"/>
</dbReference>
<evidence type="ECO:0000256" key="2">
    <source>
        <dbReference type="ARBA" id="ARBA00005194"/>
    </source>
</evidence>
<dbReference type="FunFam" id="3.10.20.90:FF:000131">
    <property type="entry name" value="trans-2,3-enoyl-CoA reductase-like"/>
    <property type="match status" value="1"/>
</dbReference>
<dbReference type="SUPFAM" id="SSF54236">
    <property type="entry name" value="Ubiquitin-like"/>
    <property type="match status" value="1"/>
</dbReference>
<dbReference type="GO" id="GO:0042761">
    <property type="term" value="P:very long-chain fatty acid biosynthetic process"/>
    <property type="evidence" value="ECO:0007669"/>
    <property type="project" value="TreeGrafter"/>
</dbReference>
<evidence type="ECO:0000256" key="15">
    <source>
        <dbReference type="ARBA" id="ARBA00051495"/>
    </source>
</evidence>
<evidence type="ECO:0000256" key="8">
    <source>
        <dbReference type="ARBA" id="ARBA00022832"/>
    </source>
</evidence>
<keyword evidence="13 17" id="KW-0472">Membrane</keyword>
<evidence type="ECO:0000256" key="17">
    <source>
        <dbReference type="SAM" id="Phobius"/>
    </source>
</evidence>
<dbReference type="FunFam" id="1.20.120.1630:FF:000010">
    <property type="entry name" value="Steroid alpha reductase family protein"/>
    <property type="match status" value="1"/>
</dbReference>
<comment type="function">
    <text evidence="16">Catalyzes the last of the four reactions of the long-chain fatty acids elongation cycle. This endoplasmic reticulum-bound enzymatic process, allows the addition of 2 carbons to the chain of long- and very long-chain fatty acids/VLCFAs per cycle. This enzyme reduces the trans-2,3-enoyl-CoA fatty acid intermediate to an acyl-CoA that can be further elongated by entering a new cycle of elongation. Thereby, it participates in the production of VLCFAs of different chain lengths that are involved in multiple biological processes as precursors of membrane lipids and lipid mediators.</text>
</comment>
<evidence type="ECO:0000313" key="19">
    <source>
        <dbReference type="EnsemblMetazoa" id="XP_020903474.1"/>
    </source>
</evidence>
<dbReference type="Proteomes" id="UP000887567">
    <property type="component" value="Unplaced"/>
</dbReference>